<name>A0A4D6KTI9_VIGUN</name>
<evidence type="ECO:0000313" key="2">
    <source>
        <dbReference type="EMBL" id="QCD79893.1"/>
    </source>
</evidence>
<dbReference type="Gramene" id="Vigun03g431400.1.v1.2">
    <property type="protein sequence ID" value="Vigun03g431400.1.v1.2"/>
    <property type="gene ID" value="Vigun03g431400.v1.2"/>
</dbReference>
<dbReference type="InterPro" id="IPR002925">
    <property type="entry name" value="Dienelactn_hydro"/>
</dbReference>
<dbReference type="Proteomes" id="UP000501690">
    <property type="component" value="Linkage Group LG2"/>
</dbReference>
<organism evidence="2 3">
    <name type="scientific">Vigna unguiculata</name>
    <name type="common">Cowpea</name>
    <dbReference type="NCBI Taxonomy" id="3917"/>
    <lineage>
        <taxon>Eukaryota</taxon>
        <taxon>Viridiplantae</taxon>
        <taxon>Streptophyta</taxon>
        <taxon>Embryophyta</taxon>
        <taxon>Tracheophyta</taxon>
        <taxon>Spermatophyta</taxon>
        <taxon>Magnoliopsida</taxon>
        <taxon>eudicotyledons</taxon>
        <taxon>Gunneridae</taxon>
        <taxon>Pentapetalae</taxon>
        <taxon>rosids</taxon>
        <taxon>fabids</taxon>
        <taxon>Fabales</taxon>
        <taxon>Fabaceae</taxon>
        <taxon>Papilionoideae</taxon>
        <taxon>50 kb inversion clade</taxon>
        <taxon>NPAAA clade</taxon>
        <taxon>indigoferoid/millettioid clade</taxon>
        <taxon>Phaseoleae</taxon>
        <taxon>Vigna</taxon>
    </lineage>
</organism>
<dbReference type="PANTHER" id="PTHR17630">
    <property type="entry name" value="DIENELACTONE HYDROLASE"/>
    <property type="match status" value="1"/>
</dbReference>
<evidence type="ECO:0000259" key="1">
    <source>
        <dbReference type="Pfam" id="PF01738"/>
    </source>
</evidence>
<keyword evidence="3" id="KW-1185">Reference proteome</keyword>
<dbReference type="Gene3D" id="3.40.50.1820">
    <property type="entry name" value="alpha/beta hydrolase"/>
    <property type="match status" value="1"/>
</dbReference>
<dbReference type="InterPro" id="IPR029058">
    <property type="entry name" value="AB_hydrolase_fold"/>
</dbReference>
<protein>
    <submittedName>
        <fullName evidence="2">Carboxymethylenebutenolidase</fullName>
    </submittedName>
</protein>
<dbReference type="GO" id="GO:0016787">
    <property type="term" value="F:hydrolase activity"/>
    <property type="evidence" value="ECO:0007669"/>
    <property type="project" value="InterPro"/>
</dbReference>
<dbReference type="PANTHER" id="PTHR17630:SF82">
    <property type="entry name" value="ENDO-1,3-1,4-BETA-D-GLUCANASE-LIKE PROTEIN"/>
    <property type="match status" value="1"/>
</dbReference>
<dbReference type="AlphaFoldDB" id="A0A4D6KTI9"/>
<dbReference type="Pfam" id="PF01738">
    <property type="entry name" value="DLH"/>
    <property type="match status" value="1"/>
</dbReference>
<feature type="domain" description="Dienelactone hydrolase" evidence="1">
    <location>
        <begin position="39"/>
        <end position="237"/>
    </location>
</feature>
<dbReference type="OrthoDB" id="17560at2759"/>
<gene>
    <name evidence="2" type="ORF">DEO72_LG2g211</name>
</gene>
<sequence>MVRGDCFSNHPILNGTSGVGNVTNIGGVNCYVTGCSLSAIAILLISDVYGYKAPLLRKIGDKVGDSGYYVVVPDLLNDDPLDPKNLKRPNNVWLKDHEPGKGVEIAKPIIKALKSKNVSAIGAAAFCWGAKTVTGLATANLTQASVLLHPSYITVDDVRGIKTPIAILGAEHDSLSPPKLVKEFKQVLDAKPEVISYVKIFMNASHGWALRYDPKDPTAVKGAEAAHKIMIDWFDKHLKK</sequence>
<dbReference type="EMBL" id="CP039346">
    <property type="protein sequence ID" value="QCD79893.1"/>
    <property type="molecule type" value="Genomic_DNA"/>
</dbReference>
<evidence type="ECO:0000313" key="3">
    <source>
        <dbReference type="Proteomes" id="UP000501690"/>
    </source>
</evidence>
<accession>A0A4D6KTI9</accession>
<proteinExistence type="predicted"/>
<reference evidence="2 3" key="1">
    <citation type="submission" date="2019-04" db="EMBL/GenBank/DDBJ databases">
        <title>An improved genome assembly and genetic linkage map for asparagus bean, Vigna unguiculata ssp. sesquipedialis.</title>
        <authorList>
            <person name="Xia Q."/>
            <person name="Zhang R."/>
            <person name="Dong Y."/>
        </authorList>
    </citation>
    <scope>NUCLEOTIDE SEQUENCE [LARGE SCALE GENOMIC DNA]</scope>
    <source>
        <tissue evidence="2">Leaf</tissue>
    </source>
</reference>
<dbReference type="SUPFAM" id="SSF53474">
    <property type="entry name" value="alpha/beta-Hydrolases"/>
    <property type="match status" value="1"/>
</dbReference>